<name>A0A1H9PEV5_9CORY</name>
<reference evidence="4" key="1">
    <citation type="submission" date="2016-10" db="EMBL/GenBank/DDBJ databases">
        <authorList>
            <person name="Varghese N."/>
            <person name="Submissions S."/>
        </authorList>
    </citation>
    <scope>NUCLEOTIDE SEQUENCE [LARGE SCALE GENOMIC DNA]</scope>
    <source>
        <strain evidence="4">DSM 20524</strain>
    </source>
</reference>
<dbReference type="GO" id="GO:0032259">
    <property type="term" value="P:methylation"/>
    <property type="evidence" value="ECO:0007669"/>
    <property type="project" value="UniProtKB-KW"/>
</dbReference>
<feature type="domain" description="Prepilin type IV endopeptidase peptidase" evidence="2">
    <location>
        <begin position="8"/>
        <end position="102"/>
    </location>
</feature>
<gene>
    <name evidence="3" type="ORF">SAMN05661109_00320</name>
</gene>
<evidence type="ECO:0000313" key="4">
    <source>
        <dbReference type="Proteomes" id="UP000198929"/>
    </source>
</evidence>
<dbReference type="AlphaFoldDB" id="A0A1H9PEV5"/>
<protein>
    <submittedName>
        <fullName evidence="3">Leader peptidase (Prepilin peptidase) / N-methyltransferase</fullName>
    </submittedName>
</protein>
<evidence type="ECO:0000259" key="2">
    <source>
        <dbReference type="Pfam" id="PF01478"/>
    </source>
</evidence>
<feature type="transmembrane region" description="Helical" evidence="1">
    <location>
        <begin position="55"/>
        <end position="76"/>
    </location>
</feature>
<feature type="transmembrane region" description="Helical" evidence="1">
    <location>
        <begin position="25"/>
        <end position="43"/>
    </location>
</feature>
<dbReference type="GO" id="GO:0008168">
    <property type="term" value="F:methyltransferase activity"/>
    <property type="evidence" value="ECO:0007669"/>
    <property type="project" value="UniProtKB-KW"/>
</dbReference>
<keyword evidence="1" id="KW-1133">Transmembrane helix</keyword>
<evidence type="ECO:0000256" key="1">
    <source>
        <dbReference type="SAM" id="Phobius"/>
    </source>
</evidence>
<dbReference type="InterPro" id="IPR000045">
    <property type="entry name" value="Prepilin_IV_endopep_pep"/>
</dbReference>
<proteinExistence type="predicted"/>
<dbReference type="Gene3D" id="1.20.120.1220">
    <property type="match status" value="1"/>
</dbReference>
<feature type="transmembrane region" description="Helical" evidence="1">
    <location>
        <begin position="82"/>
        <end position="108"/>
    </location>
</feature>
<keyword evidence="1" id="KW-0812">Transmembrane</keyword>
<dbReference type="Pfam" id="PF01478">
    <property type="entry name" value="Peptidase_A24"/>
    <property type="match status" value="1"/>
</dbReference>
<keyword evidence="1" id="KW-0472">Membrane</keyword>
<keyword evidence="4" id="KW-1185">Reference proteome</keyword>
<accession>A0A1H9PEV5</accession>
<dbReference type="RefSeq" id="WP_092255155.1">
    <property type="nucleotide sequence ID" value="NZ_CP047199.1"/>
</dbReference>
<keyword evidence="3" id="KW-0489">Methyltransferase</keyword>
<dbReference type="Proteomes" id="UP000198929">
    <property type="component" value="Unassembled WGS sequence"/>
</dbReference>
<dbReference type="STRING" id="1121357.SAMN05661109_00320"/>
<dbReference type="EMBL" id="FOGQ01000001">
    <property type="protein sequence ID" value="SER46677.1"/>
    <property type="molecule type" value="Genomic_DNA"/>
</dbReference>
<dbReference type="GO" id="GO:0004190">
    <property type="term" value="F:aspartic-type endopeptidase activity"/>
    <property type="evidence" value="ECO:0007669"/>
    <property type="project" value="InterPro"/>
</dbReference>
<organism evidence="3 4">
    <name type="scientific">Corynebacterium cystitidis DSM 20524</name>
    <dbReference type="NCBI Taxonomy" id="1121357"/>
    <lineage>
        <taxon>Bacteria</taxon>
        <taxon>Bacillati</taxon>
        <taxon>Actinomycetota</taxon>
        <taxon>Actinomycetes</taxon>
        <taxon>Mycobacteriales</taxon>
        <taxon>Corynebacteriaceae</taxon>
        <taxon>Corynebacterium</taxon>
    </lineage>
</organism>
<evidence type="ECO:0000313" key="3">
    <source>
        <dbReference type="EMBL" id="SER46677.1"/>
    </source>
</evidence>
<sequence length="147" mass="15118">MVGLGGVLLWSVALCFYDVAFRRLPDWLTVPAGVVAIATAVILNPHALVGAIWPFLYLCVAWRAGGIGGGDIKLAVPLGIWVAWHTGVFGTIIAMALASAFTVCALLCARPLRGSSSGAHGPAMLLGAWTVVGVELLKTSGGAFSMG</sequence>
<dbReference type="GO" id="GO:0016020">
    <property type="term" value="C:membrane"/>
    <property type="evidence" value="ECO:0007669"/>
    <property type="project" value="InterPro"/>
</dbReference>
<keyword evidence="3" id="KW-0808">Transferase</keyword>